<organism evidence="4 5">
    <name type="scientific">Methyloligella halotolerans</name>
    <dbReference type="NCBI Taxonomy" id="1177755"/>
    <lineage>
        <taxon>Bacteria</taxon>
        <taxon>Pseudomonadati</taxon>
        <taxon>Pseudomonadota</taxon>
        <taxon>Alphaproteobacteria</taxon>
        <taxon>Hyphomicrobiales</taxon>
        <taxon>Hyphomicrobiaceae</taxon>
        <taxon>Methyloligella</taxon>
    </lineage>
</organism>
<keyword evidence="1 4" id="KW-0808">Transferase</keyword>
<dbReference type="PATRIC" id="fig|1177755.3.peg.2465"/>
<dbReference type="Gene3D" id="3.60.20.10">
    <property type="entry name" value="Glutamine Phosphoribosylpyrophosphate, subunit 1, domain 1"/>
    <property type="match status" value="1"/>
</dbReference>
<dbReference type="EC" id="2.6.1.16" evidence="4"/>
<protein>
    <submittedName>
        <fullName evidence="4">Glutamine--fructose-6-phosphate aminotransferase [isomerizing]</fullName>
        <ecNumber evidence="4">2.6.1.16</ecNumber>
    </submittedName>
</protein>
<dbReference type="CDD" id="cd01907">
    <property type="entry name" value="GlxB"/>
    <property type="match status" value="1"/>
</dbReference>
<gene>
    <name evidence="4" type="ORF">A7A08_02445</name>
</gene>
<dbReference type="PROSITE" id="PS51278">
    <property type="entry name" value="GATASE_TYPE_2"/>
    <property type="match status" value="1"/>
</dbReference>
<evidence type="ECO:0000259" key="3">
    <source>
        <dbReference type="PROSITE" id="PS51278"/>
    </source>
</evidence>
<keyword evidence="5" id="KW-1185">Reference proteome</keyword>
<keyword evidence="4" id="KW-0032">Aminotransferase</keyword>
<dbReference type="AlphaFoldDB" id="A0A1E2RWS1"/>
<feature type="domain" description="Glutamine amidotransferase type-2" evidence="3">
    <location>
        <begin position="2"/>
        <end position="300"/>
    </location>
</feature>
<keyword evidence="2" id="KW-0315">Glutamine amidotransferase</keyword>
<reference evidence="4 5" key="1">
    <citation type="submission" date="2016-07" db="EMBL/GenBank/DDBJ databases">
        <title>Draft genome sequence of Methyloligella halotolerans C2T (VKM B-2706T=CCUG 61687T=DSM 25045T), a halotolerant polyhydroxybutyrate accumulating methylotroph.</title>
        <authorList>
            <person name="Vasilenko O.V."/>
            <person name="Doronina N.V."/>
            <person name="Poroshina M.N."/>
            <person name="Tarlachkov S.V."/>
            <person name="Trotsenko Y.A."/>
        </authorList>
    </citation>
    <scope>NUCLEOTIDE SEQUENCE [LARGE SCALE GENOMIC DNA]</scope>
    <source>
        <strain evidence="4 5">VKM B-2706</strain>
    </source>
</reference>
<dbReference type="InterPro" id="IPR017932">
    <property type="entry name" value="GATase_2_dom"/>
</dbReference>
<dbReference type="OrthoDB" id="9763290at2"/>
<accession>A0A1E2RWS1</accession>
<evidence type="ECO:0000256" key="1">
    <source>
        <dbReference type="ARBA" id="ARBA00022679"/>
    </source>
</evidence>
<dbReference type="PANTHER" id="PTHR11907">
    <property type="entry name" value="AMIDOPHOSPHORIBOSYLTRANSFERASE"/>
    <property type="match status" value="1"/>
</dbReference>
<dbReference type="STRING" id="1177755.A7A08_02445"/>
<dbReference type="Proteomes" id="UP000095087">
    <property type="component" value="Unassembled WGS sequence"/>
</dbReference>
<dbReference type="RefSeq" id="WP_069095639.1">
    <property type="nucleotide sequence ID" value="NZ_MASI01000006.1"/>
</dbReference>
<dbReference type="GO" id="GO:0004360">
    <property type="term" value="F:glutamine-fructose-6-phosphate transaminase (isomerizing) activity"/>
    <property type="evidence" value="ECO:0007669"/>
    <property type="project" value="UniProtKB-EC"/>
</dbReference>
<dbReference type="EMBL" id="MASI01000006">
    <property type="protein sequence ID" value="ODA66677.1"/>
    <property type="molecule type" value="Genomic_DNA"/>
</dbReference>
<comment type="caution">
    <text evidence="4">The sequence shown here is derived from an EMBL/GenBank/DDBJ whole genome shotgun (WGS) entry which is preliminary data.</text>
</comment>
<evidence type="ECO:0000256" key="2">
    <source>
        <dbReference type="ARBA" id="ARBA00022962"/>
    </source>
</evidence>
<evidence type="ECO:0000313" key="5">
    <source>
        <dbReference type="Proteomes" id="UP000095087"/>
    </source>
</evidence>
<evidence type="ECO:0000313" key="4">
    <source>
        <dbReference type="EMBL" id="ODA66677.1"/>
    </source>
</evidence>
<dbReference type="SUPFAM" id="SSF56235">
    <property type="entry name" value="N-terminal nucleophile aminohydrolases (Ntn hydrolases)"/>
    <property type="match status" value="1"/>
</dbReference>
<dbReference type="InterPro" id="IPR029055">
    <property type="entry name" value="Ntn_hydrolases_N"/>
</dbReference>
<dbReference type="Pfam" id="PF13522">
    <property type="entry name" value="GATase_6"/>
    <property type="match status" value="1"/>
</dbReference>
<proteinExistence type="predicted"/>
<sequence>MCGIVGLFLKNRALEPQLGGMTATMLGTMCDRGPDSAGFAIYGSGDDGHIKITVRASAPDYDFAKLAEAVSHEIESHIDCEPHGNHAVMTVVEDKAANAEEALQRLGGEEIELFGRGTRMEIFKDIGRPNKVADRFHLDQMSGSHAVGHTRMATESAVNAAGAHPFSTGVDQCLVHNGSLSNYNALRRELQRKGMTFQTKNDTEVASVYLTWRMQQGASLGEALESSLEDLDGFYTFVVGTENGFGVLRDPIACKPAVLAETDDYVAFGSEYRALAALPGIENAKVWEPEPATVYFWERS</sequence>
<name>A0A1E2RWS1_9HYPH</name>